<gene>
    <name evidence="1" type="ORF">KIY12_05080</name>
</gene>
<dbReference type="EMBL" id="JAHEAC010000037">
    <property type="protein sequence ID" value="MBX8644082.1"/>
    <property type="molecule type" value="Genomic_DNA"/>
</dbReference>
<sequence length="99" mass="10099">MLGSVAGSGFIGVVDAKQVAKINPNGTFIFGSIEGTLTNLNPLTATSVAGDIDALLYSSLLYPGANGGLIPWLASSYNVTNGGLTITFNLVHNAVWSNG</sequence>
<evidence type="ECO:0000313" key="2">
    <source>
        <dbReference type="Proteomes" id="UP000750197"/>
    </source>
</evidence>
<comment type="caution">
    <text evidence="1">The sequence shown here is derived from an EMBL/GenBank/DDBJ whole genome shotgun (WGS) entry which is preliminary data.</text>
</comment>
<organism evidence="1 2">
    <name type="scientific">Candidatus Sysuiplasma superficiale</name>
    <dbReference type="NCBI Taxonomy" id="2823368"/>
    <lineage>
        <taxon>Archaea</taxon>
        <taxon>Methanobacteriati</taxon>
        <taxon>Thermoplasmatota</taxon>
        <taxon>Thermoplasmata</taxon>
        <taxon>Candidatus Sysuiplasmatales</taxon>
        <taxon>Candidatus Sysuiplasmataceae</taxon>
        <taxon>Candidatus Sysuiplasma</taxon>
    </lineage>
</organism>
<accession>A0A8J8CDY0</accession>
<dbReference type="SUPFAM" id="SSF53850">
    <property type="entry name" value="Periplasmic binding protein-like II"/>
    <property type="match status" value="1"/>
</dbReference>
<dbReference type="Proteomes" id="UP000750197">
    <property type="component" value="Unassembled WGS sequence"/>
</dbReference>
<dbReference type="Gene3D" id="3.40.190.10">
    <property type="entry name" value="Periplasmic binding protein-like II"/>
    <property type="match status" value="1"/>
</dbReference>
<dbReference type="AlphaFoldDB" id="A0A8J8CDY0"/>
<evidence type="ECO:0000313" key="1">
    <source>
        <dbReference type="EMBL" id="MBX8644082.1"/>
    </source>
</evidence>
<reference evidence="1" key="1">
    <citation type="submission" date="2021-05" db="EMBL/GenBank/DDBJ databases">
        <title>Genomic insights into ecological role and evolution of a novel Thermoplasmata order Candidatus Sysuiplasmatales.</title>
        <authorList>
            <person name="Yuan Y."/>
        </authorList>
    </citation>
    <scope>NUCLEOTIDE SEQUENCE</scope>
    <source>
        <strain evidence="1">TUT19-bin139</strain>
    </source>
</reference>
<name>A0A8J8CDY0_9ARCH</name>
<protein>
    <submittedName>
        <fullName evidence="1">Uncharacterized protein</fullName>
    </submittedName>
</protein>
<proteinExistence type="predicted"/>
<feature type="non-terminal residue" evidence="1">
    <location>
        <position position="99"/>
    </location>
</feature>